<evidence type="ECO:0000256" key="3">
    <source>
        <dbReference type="ARBA" id="ARBA00022679"/>
    </source>
</evidence>
<feature type="region of interest" description="Disordered" evidence="7">
    <location>
        <begin position="374"/>
        <end position="411"/>
    </location>
</feature>
<evidence type="ECO:0000256" key="1">
    <source>
        <dbReference type="ARBA" id="ARBA00012513"/>
    </source>
</evidence>
<reference evidence="10" key="1">
    <citation type="journal article" date="2019" name="Int. J. Syst. Evol. Microbiol.">
        <title>The Global Catalogue of Microorganisms (GCM) 10K type strain sequencing project: providing services to taxonomists for standard genome sequencing and annotation.</title>
        <authorList>
            <consortium name="The Broad Institute Genomics Platform"/>
            <consortium name="The Broad Institute Genome Sequencing Center for Infectious Disease"/>
            <person name="Wu L."/>
            <person name="Ma J."/>
        </authorList>
    </citation>
    <scope>NUCLEOTIDE SEQUENCE [LARGE SCALE GENOMIC DNA]</scope>
    <source>
        <strain evidence="10">JCM 18127</strain>
    </source>
</reference>
<evidence type="ECO:0000256" key="7">
    <source>
        <dbReference type="SAM" id="MobiDB-lite"/>
    </source>
</evidence>
<sequence>MVSAGTGEGSDAAWRPPPPAPPAEQLAGYENLVEVGRGGDSVVYRARQVGLGREVAVKVLLVDDEARRARFAREVEITVDLGRQHPHIVSVLATGTTASGRPAIVMDFAEAGSLHDRLKAHGPLPVEEVARIGEVLADALAFAHERGVLHRDVKPQNVLVLPTSWVLADFGIARLVDSEHTSSAETFTYRHAAPQLLDGHPPTAADDVWSLGSTLYTLLDGRPPFASADPDDDSALAYLRRTRTEPYRPLTVPGTERIAAVIDRCLAKDPAERWPSASAVREALADLRSSAWEPGAQDTSAPSPPPAAPTPSGGPEVTGPTGAPSAVEAAPPISAVPVPPAPAARPTPAGSVHQEPAPVALSAAGHVVVEPLRDAEPTGTGLPDSTGHPIVTTAGGFPGGGPRVPEQEEPRRSRLPLLLGAAALAVGLVLGLTATLLRGGDDDGAAAPDIPTQDATVGQPLPSLTEEPTDVQTDVGQPNPELSFVLRRVEADGGTAVRAAWTDPTGGEGLFVLHQVRPEEDLLGEFPTGTVEGEMVHPVPLGRSCYYMTVVTVTDGFGISDEKCLTRELPGG</sequence>
<proteinExistence type="predicted"/>
<dbReference type="PROSITE" id="PS50011">
    <property type="entry name" value="PROTEIN_KINASE_DOM"/>
    <property type="match status" value="1"/>
</dbReference>
<dbReference type="Gene3D" id="1.10.510.10">
    <property type="entry name" value="Transferase(Phosphotransferase) domain 1"/>
    <property type="match status" value="1"/>
</dbReference>
<evidence type="ECO:0000313" key="10">
    <source>
        <dbReference type="Proteomes" id="UP001500621"/>
    </source>
</evidence>
<dbReference type="RefSeq" id="WP_345269383.1">
    <property type="nucleotide sequence ID" value="NZ_BAABIM010000004.1"/>
</dbReference>
<dbReference type="EC" id="2.7.11.1" evidence="1"/>
<dbReference type="PANTHER" id="PTHR43289:SF6">
    <property type="entry name" value="SERINE_THREONINE-PROTEIN KINASE NEKL-3"/>
    <property type="match status" value="1"/>
</dbReference>
<evidence type="ECO:0000256" key="5">
    <source>
        <dbReference type="ARBA" id="ARBA00022777"/>
    </source>
</evidence>
<organism evidence="9 10">
    <name type="scientific">Nocardioides nanhaiensis</name>
    <dbReference type="NCBI Taxonomy" id="1476871"/>
    <lineage>
        <taxon>Bacteria</taxon>
        <taxon>Bacillati</taxon>
        <taxon>Actinomycetota</taxon>
        <taxon>Actinomycetes</taxon>
        <taxon>Propionibacteriales</taxon>
        <taxon>Nocardioidaceae</taxon>
        <taxon>Nocardioides</taxon>
    </lineage>
</organism>
<dbReference type="SUPFAM" id="SSF56112">
    <property type="entry name" value="Protein kinase-like (PK-like)"/>
    <property type="match status" value="1"/>
</dbReference>
<dbReference type="SMART" id="SM00220">
    <property type="entry name" value="S_TKc"/>
    <property type="match status" value="1"/>
</dbReference>
<name>A0ABP8WW67_9ACTN</name>
<keyword evidence="6" id="KW-0067">ATP-binding</keyword>
<keyword evidence="10" id="KW-1185">Reference proteome</keyword>
<dbReference type="PROSITE" id="PS00108">
    <property type="entry name" value="PROTEIN_KINASE_ST"/>
    <property type="match status" value="1"/>
</dbReference>
<feature type="region of interest" description="Disordered" evidence="7">
    <location>
        <begin position="1"/>
        <end position="21"/>
    </location>
</feature>
<dbReference type="InterPro" id="IPR011009">
    <property type="entry name" value="Kinase-like_dom_sf"/>
</dbReference>
<evidence type="ECO:0000259" key="8">
    <source>
        <dbReference type="PROSITE" id="PS50011"/>
    </source>
</evidence>
<keyword evidence="2" id="KW-0723">Serine/threonine-protein kinase</keyword>
<dbReference type="PANTHER" id="PTHR43289">
    <property type="entry name" value="MITOGEN-ACTIVATED PROTEIN KINASE KINASE KINASE 20-RELATED"/>
    <property type="match status" value="1"/>
</dbReference>
<evidence type="ECO:0000256" key="4">
    <source>
        <dbReference type="ARBA" id="ARBA00022741"/>
    </source>
</evidence>
<gene>
    <name evidence="9" type="ORF">GCM10023226_38040</name>
</gene>
<dbReference type="Gene3D" id="3.30.200.20">
    <property type="entry name" value="Phosphorylase Kinase, domain 1"/>
    <property type="match status" value="1"/>
</dbReference>
<dbReference type="EMBL" id="BAABIM010000004">
    <property type="protein sequence ID" value="GAA4696031.1"/>
    <property type="molecule type" value="Genomic_DNA"/>
</dbReference>
<feature type="compositionally biased region" description="Low complexity" evidence="7">
    <location>
        <begin position="323"/>
        <end position="336"/>
    </location>
</feature>
<keyword evidence="3" id="KW-0808">Transferase</keyword>
<dbReference type="InterPro" id="IPR000719">
    <property type="entry name" value="Prot_kinase_dom"/>
</dbReference>
<dbReference type="CDD" id="cd14014">
    <property type="entry name" value="STKc_PknB_like"/>
    <property type="match status" value="1"/>
</dbReference>
<keyword evidence="4" id="KW-0547">Nucleotide-binding</keyword>
<dbReference type="InterPro" id="IPR008271">
    <property type="entry name" value="Ser/Thr_kinase_AS"/>
</dbReference>
<dbReference type="Pfam" id="PF00069">
    <property type="entry name" value="Pkinase"/>
    <property type="match status" value="1"/>
</dbReference>
<evidence type="ECO:0000313" key="9">
    <source>
        <dbReference type="EMBL" id="GAA4696031.1"/>
    </source>
</evidence>
<evidence type="ECO:0000256" key="2">
    <source>
        <dbReference type="ARBA" id="ARBA00022527"/>
    </source>
</evidence>
<feature type="domain" description="Protein kinase" evidence="8">
    <location>
        <begin position="29"/>
        <end position="285"/>
    </location>
</feature>
<evidence type="ECO:0000256" key="6">
    <source>
        <dbReference type="ARBA" id="ARBA00022840"/>
    </source>
</evidence>
<protein>
    <recommendedName>
        <fullName evidence="1">non-specific serine/threonine protein kinase</fullName>
        <ecNumber evidence="1">2.7.11.1</ecNumber>
    </recommendedName>
</protein>
<feature type="region of interest" description="Disordered" evidence="7">
    <location>
        <begin position="290"/>
        <end position="354"/>
    </location>
</feature>
<keyword evidence="5" id="KW-0418">Kinase</keyword>
<comment type="caution">
    <text evidence="9">The sequence shown here is derived from an EMBL/GenBank/DDBJ whole genome shotgun (WGS) entry which is preliminary data.</text>
</comment>
<dbReference type="Proteomes" id="UP001500621">
    <property type="component" value="Unassembled WGS sequence"/>
</dbReference>
<accession>A0ABP8WW67</accession>